<sequence>MSKKVVKAPAKKGAKSKKGWSDRFIFDQIPNYVGEEMPKHTVTIIVEKDPKKVKGERHPGLAETKITDTDLNSLKAKLEAMWERENIPEAQRMPFRDLIDTIEEEKAISTIIKELEDLDKGKALVQTALSAVAAREESLKSLKEMHDYLKSYEDWDKAKDVQLEITELLHAHRLLTVNAIEGILNWRDQLSKNFNVPPKNFAFMWEGENYLLKLRNDLDFLKDSEYAKIFNFGHEEPDPLLVCPSILITKPPKNNQILVPISVNMNQRVKDAEEAVRNEWDWAKHVEENDPRKIAENLAPGICDEYIEKVIDEFLKELGDEVQEEKDEAARKSEVDKENDDIAERVYNDLFNSLIGDIEKIAQEEYMAELAIKGNLEKQKQIEEDKLARLIYKSLKDELMDTFLGIITKEAIEEGKKEAAEEKSVYERGNIIEELGLDFANAEAFNDLNGVMWIPIGLSEEYIEEALEEYYRFIPGANKEAVPDIETLMSEVTKNMDTRWYWAIRNKVIFALLIFSLDCYTKTGRKVIVHHISSLYWRALPAIIESATEHIWKVDPCDEARISLFAVMNKELTPEIKKMMNVTKYKWKAEYHLKKFDVTVFGRVKPNSEEKPAVIPFQLKTSCFLHANDNSVSFNTNICDEMGHIGNRQIFLNSLLGLIGRLEKSEVKISMNAGTALQKETSNILNLMNQTQTFSFPNMKSCVTSDTQEIQKFCQSIGMPDTPMIGSRISISHLDVGFRWISCTNVIENIRGENVKYMRFKSDDIICMKIEDTEVIKVPTELPNISAFFIQNNTLKRELHDALERNLDLFCLTEQLLMKGQKTDAHEVWVPCFNKAAKYDLPWIEGYELLLQTEEQKTSYITKCTEETTLNIDQSVIHEGLLIFSKKKGPVLMHDFIFGLMYTKGDKILDIPLFCCLVQNKDWVKVR</sequence>
<name>A0A1R2B4R2_9CILI</name>
<protein>
    <submittedName>
        <fullName evidence="1">Uncharacterized protein</fullName>
    </submittedName>
</protein>
<accession>A0A1R2B4R2</accession>
<reference evidence="1 2" key="1">
    <citation type="submission" date="2016-11" db="EMBL/GenBank/DDBJ databases">
        <title>The macronuclear genome of Stentor coeruleus: a giant cell with tiny introns.</title>
        <authorList>
            <person name="Slabodnick M."/>
            <person name="Ruby J.G."/>
            <person name="Reiff S.B."/>
            <person name="Swart E.C."/>
            <person name="Gosai S."/>
            <person name="Prabakaran S."/>
            <person name="Witkowska E."/>
            <person name="Larue G.E."/>
            <person name="Fisher S."/>
            <person name="Freeman R.M."/>
            <person name="Gunawardena J."/>
            <person name="Chu W."/>
            <person name="Stover N.A."/>
            <person name="Gregory B.D."/>
            <person name="Nowacki M."/>
            <person name="Derisi J."/>
            <person name="Roy S.W."/>
            <person name="Marshall W.F."/>
            <person name="Sood P."/>
        </authorList>
    </citation>
    <scope>NUCLEOTIDE SEQUENCE [LARGE SCALE GENOMIC DNA]</scope>
    <source>
        <strain evidence="1">WM001</strain>
    </source>
</reference>
<comment type="caution">
    <text evidence="1">The sequence shown here is derived from an EMBL/GenBank/DDBJ whole genome shotgun (WGS) entry which is preliminary data.</text>
</comment>
<keyword evidence="2" id="KW-1185">Reference proteome</keyword>
<evidence type="ECO:0000313" key="1">
    <source>
        <dbReference type="EMBL" id="OMJ71774.1"/>
    </source>
</evidence>
<gene>
    <name evidence="1" type="ORF">SteCoe_29918</name>
</gene>
<organism evidence="1 2">
    <name type="scientific">Stentor coeruleus</name>
    <dbReference type="NCBI Taxonomy" id="5963"/>
    <lineage>
        <taxon>Eukaryota</taxon>
        <taxon>Sar</taxon>
        <taxon>Alveolata</taxon>
        <taxon>Ciliophora</taxon>
        <taxon>Postciliodesmatophora</taxon>
        <taxon>Heterotrichea</taxon>
        <taxon>Heterotrichida</taxon>
        <taxon>Stentoridae</taxon>
        <taxon>Stentor</taxon>
    </lineage>
</organism>
<proteinExistence type="predicted"/>
<dbReference type="OrthoDB" id="313583at2759"/>
<dbReference type="Proteomes" id="UP000187209">
    <property type="component" value="Unassembled WGS sequence"/>
</dbReference>
<dbReference type="EMBL" id="MPUH01000957">
    <property type="protein sequence ID" value="OMJ71774.1"/>
    <property type="molecule type" value="Genomic_DNA"/>
</dbReference>
<evidence type="ECO:0000313" key="2">
    <source>
        <dbReference type="Proteomes" id="UP000187209"/>
    </source>
</evidence>
<dbReference type="AlphaFoldDB" id="A0A1R2B4R2"/>